<dbReference type="Bgee" id="ENSG00000178761">
    <property type="expression patterns" value="Expressed in tendon of biceps brachii and 181 other cell types or tissues"/>
</dbReference>
<reference evidence="1" key="5">
    <citation type="submission" date="2025-09" db="UniProtKB">
        <authorList>
            <consortium name="Ensembl"/>
        </authorList>
    </citation>
    <scope>IDENTIFICATION</scope>
</reference>
<dbReference type="OrthoDB" id="9451307at2759"/>
<dbReference type="ExpressionAtlas" id="A0A0G2JLB0">
    <property type="expression patterns" value="baseline and differential"/>
</dbReference>
<accession>A0A0G2JLB0</accession>
<dbReference type="VEuPathDB" id="HostDB:ENSG00000178761"/>
<dbReference type="Ensembl" id="ENST00000566132.5">
    <property type="protein sequence ID" value="ENSP00000457778.1"/>
    <property type="gene ID" value="ENSG00000178761.15"/>
</dbReference>
<sequence>EQYPFPGWLG</sequence>
<reference evidence="1 2" key="1">
    <citation type="journal article" date="2001" name="Nature">
        <title>Initial sequencing and analysis of the human genome.</title>
        <authorList>
            <consortium name="International Human Genome Sequencing Consortium"/>
            <person name="Lander E.S."/>
            <person name="Linton L.M."/>
            <person name="Birren B."/>
            <person name="Nusbaum C."/>
            <person name="Zody M.C."/>
            <person name="Baldwin J."/>
            <person name="Devon K."/>
            <person name="Dewar K."/>
            <person name="Doyle M."/>
            <person name="FitzHugh W."/>
            <person name="Funke R."/>
            <person name="Gage D."/>
            <person name="Harris K."/>
            <person name="Heaford A."/>
            <person name="Howland J."/>
            <person name="Kann L."/>
            <person name="Lehoczky J."/>
            <person name="LeVine R."/>
            <person name="McEwan P."/>
            <person name="McKernan K."/>
            <person name="Meldrim J."/>
            <person name="Mesirov J.P."/>
            <person name="Miranda C."/>
            <person name="Morris W."/>
            <person name="Naylor J."/>
            <person name="Raymond C."/>
            <person name="Rosetti M."/>
            <person name="Santos R."/>
            <person name="Sheridan A."/>
            <person name="Sougnez C."/>
            <person name="Stange-Thomann N."/>
            <person name="Stojanovic N."/>
            <person name="Subramanian A."/>
            <person name="Wyman D."/>
            <person name="Rogers J."/>
            <person name="Sulston J."/>
            <person name="Ainscough R."/>
            <person name="Beck S."/>
            <person name="Bentley D."/>
            <person name="Burton J."/>
            <person name="Clee C."/>
            <person name="Carter N."/>
            <person name="Coulson A."/>
            <person name="Deadman R."/>
            <person name="Deloukas P."/>
            <person name="Dunham A."/>
            <person name="Dunham I."/>
            <person name="Durbin R."/>
            <person name="French L."/>
            <person name="Grafham D."/>
            <person name="Gregory S."/>
            <person name="Hubbard T."/>
            <person name="Humphray S."/>
            <person name="Hunt A."/>
            <person name="Jones M."/>
            <person name="Lloyd C."/>
            <person name="McMurray A."/>
            <person name="Matthews L."/>
            <person name="Mercer S."/>
            <person name="Milne S."/>
            <person name="Mullikin J.C."/>
            <person name="Mungall A."/>
            <person name="Plumb R."/>
            <person name="Ross M."/>
            <person name="Shownkeen R."/>
            <person name="Sims S."/>
            <person name="Waterston R.H."/>
            <person name="Wilson R.K."/>
            <person name="Hillier L.W."/>
            <person name="McPherson J.D."/>
            <person name="Marra M.A."/>
            <person name="Mardis E.R."/>
            <person name="Fulton L.A."/>
            <person name="Chinwalla A.T."/>
            <person name="Pepin K.H."/>
            <person name="Gish W.R."/>
            <person name="Chissoe S.L."/>
            <person name="Wendl M.C."/>
            <person name="Delehaunty K.D."/>
            <person name="Miner T.L."/>
            <person name="Delehaunty A."/>
            <person name="Kramer J.B."/>
            <person name="Cook L.L."/>
            <person name="Fulton R.S."/>
            <person name="Johnson D.L."/>
            <person name="Minx P.J."/>
            <person name="Clifton S.W."/>
            <person name="Hawkins T."/>
            <person name="Branscomb E."/>
            <person name="Predki P."/>
            <person name="Richardson P."/>
            <person name="Wenning S."/>
            <person name="Slezak T."/>
            <person name="Doggett N."/>
            <person name="Cheng J.F."/>
            <person name="Olsen A."/>
            <person name="Lucas S."/>
            <person name="Elkin C."/>
            <person name="Uberbacher E."/>
            <person name="Frazier M."/>
            <person name="Gibbs R.A."/>
            <person name="Muzny D.M."/>
            <person name="Scherer S.E."/>
            <person name="Bouck J.B."/>
            <person name="Sodergren E.J."/>
            <person name="Worley K.C."/>
            <person name="Rives C.M."/>
            <person name="Gorrell J.H."/>
            <person name="Metzker M.L."/>
            <person name="Naylor S.L."/>
            <person name="Kucherlapati R.S."/>
            <person name="Nelson D.L."/>
            <person name="Weinstock G.M."/>
            <person name="Sakaki Y."/>
            <person name="Fujiyama A."/>
            <person name="Hattori M."/>
            <person name="Yada T."/>
            <person name="Toyoda A."/>
            <person name="Itoh T."/>
            <person name="Kawagoe C."/>
            <person name="Watanabe H."/>
            <person name="Totoki Y."/>
            <person name="Taylor T."/>
            <person name="Weissenbach J."/>
            <person name="Heilig R."/>
            <person name="Saurin W."/>
            <person name="Artiguenave F."/>
            <person name="Brottier P."/>
            <person name="Bruls T."/>
            <person name="Pelletier E."/>
            <person name="Robert C."/>
            <person name="Wincker P."/>
            <person name="Smith D.R."/>
            <person name="Doucette-Stamm L."/>
            <person name="Rubenfield M."/>
            <person name="Weinstock K."/>
            <person name="Lee H.M."/>
            <person name="Dubois J."/>
            <person name="Rosenthal A."/>
            <person name="Platzer M."/>
            <person name="Nyakatura G."/>
            <person name="Taudien S."/>
            <person name="Rump A."/>
            <person name="Yang H."/>
            <person name="Yu J."/>
            <person name="Wang J."/>
            <person name="Huang G."/>
            <person name="Gu J."/>
            <person name="Hood L."/>
            <person name="Rowen L."/>
            <person name="Madan A."/>
            <person name="Qin S."/>
            <person name="Davis R.W."/>
            <person name="Federspiel N.A."/>
            <person name="Abola A.P."/>
            <person name="Proctor M.J."/>
            <person name="Myers R.M."/>
            <person name="Schmutz J."/>
            <person name="Dickson M."/>
            <person name="Grimwood J."/>
            <person name="Cox D.R."/>
            <person name="Olson M.V."/>
            <person name="Kaul R."/>
            <person name="Raymond C."/>
            <person name="Shimizu N."/>
            <person name="Kawasaki K."/>
            <person name="Minoshima S."/>
            <person name="Evans G.A."/>
            <person name="Athanasiou M."/>
            <person name="Schultz R."/>
            <person name="Roe B.A."/>
            <person name="Chen F."/>
            <person name="Pan H."/>
            <person name="Ramser J."/>
            <person name="Lehrach H."/>
            <person name="Reinhardt R."/>
            <person name="McCombie W.R."/>
            <person name="de la Bastide M."/>
            <person name="Dedhia N."/>
            <person name="Blocker H."/>
            <person name="Hornischer K."/>
            <person name="Nordsiek G."/>
            <person name="Agarwala R."/>
            <person name="Aravind L."/>
            <person name="Bailey J.A."/>
            <person name="Bateman A."/>
            <person name="Batzoglou S."/>
            <person name="Birney E."/>
            <person name="Bork P."/>
            <person name="Brown D.G."/>
            <person name="Burge C.B."/>
            <person name="Cerutti L."/>
            <person name="Chen H.C."/>
            <person name="Church D."/>
            <person name="Clamp M."/>
            <person name="Copley R.R."/>
            <person name="Doerks T."/>
            <person name="Eddy S.R."/>
            <person name="Eichler E.E."/>
            <person name="Furey T.S."/>
            <person name="Galagan J."/>
            <person name="Gilbert J.G."/>
            <person name="Harmon C."/>
            <person name="Hayashizaki Y."/>
            <person name="Haussler D."/>
            <person name="Hermjakob H."/>
            <person name="Hokamp K."/>
            <person name="Jang W."/>
            <person name="Johnson L.S."/>
            <person name="Jones T.A."/>
            <person name="Kasif S."/>
            <person name="Kaspryzk A."/>
            <person name="Kennedy S."/>
            <person name="Kent W.J."/>
            <person name="Kitts P."/>
            <person name="Koonin E.V."/>
            <person name="Korf I."/>
            <person name="Kulp D."/>
            <person name="Lancet D."/>
            <person name="Lowe T.M."/>
            <person name="McLysaght A."/>
            <person name="Mikkelsen T."/>
            <person name="Moran J.V."/>
            <person name="Mulder N."/>
            <person name="Pollara V.J."/>
            <person name="Ponting C.P."/>
            <person name="Schuler G."/>
            <person name="Schultz J."/>
            <person name="Slater G."/>
            <person name="Smit A.F."/>
            <person name="Stupka E."/>
            <person name="Szustakowski J."/>
            <person name="Thierry-Mieg D."/>
            <person name="Thierry-Mieg J."/>
            <person name="Wagner L."/>
            <person name="Wallis J."/>
            <person name="Wheeler R."/>
            <person name="Williams A."/>
            <person name="Wolf Y.I."/>
            <person name="Wolfe K.H."/>
            <person name="Yang S.P."/>
            <person name="Yeh R.F."/>
            <person name="Collins F."/>
            <person name="Guyer M.S."/>
            <person name="Peterson J."/>
            <person name="Felsenfeld A."/>
            <person name="Wetterstrand K.A."/>
            <person name="Patrinos A."/>
            <person name="Morgan M.J."/>
            <person name="de Jong P."/>
            <person name="Catanese J.J."/>
            <person name="Osoegawa K."/>
            <person name="Shizuya H."/>
            <person name="Choi S."/>
            <person name="Chen Y.J."/>
        </authorList>
    </citation>
    <scope>NUCLEOTIDE SEQUENCE [LARGE SCALE GENOMIC DNA]</scope>
</reference>
<organism evidence="1 2">
    <name type="scientific">Homo sapiens</name>
    <name type="common">Human</name>
    <dbReference type="NCBI Taxonomy" id="9606"/>
    <lineage>
        <taxon>Eukaryota</taxon>
        <taxon>Metazoa</taxon>
        <taxon>Chordata</taxon>
        <taxon>Craniata</taxon>
        <taxon>Vertebrata</taxon>
        <taxon>Euteleostomi</taxon>
        <taxon>Mammalia</taxon>
        <taxon>Eutheria</taxon>
        <taxon>Euarchontoglires</taxon>
        <taxon>Primates</taxon>
        <taxon>Haplorrhini</taxon>
        <taxon>Catarrhini</taxon>
        <taxon>Hominidae</taxon>
        <taxon>Homo</taxon>
    </lineage>
</organism>
<protein>
    <submittedName>
        <fullName evidence="1">Family with sequence similarity 219 member B</fullName>
    </submittedName>
</protein>
<dbReference type="HGNC" id="HGNC:24695">
    <property type="gene designation" value="FAM219B"/>
</dbReference>
<dbReference type="EMBL" id="KC877567">
    <property type="status" value="NOT_ANNOTATED_CDS"/>
    <property type="molecule type" value="Genomic_DNA"/>
</dbReference>
<dbReference type="Proteomes" id="UP000005640">
    <property type="component" value="Chromosome 15"/>
</dbReference>
<proteinExistence type="predicted"/>
<dbReference type="EMBL" id="AC125435">
    <property type="status" value="NOT_ANNOTATED_CDS"/>
    <property type="molecule type" value="Genomic_DNA"/>
</dbReference>
<reference evidence="1 2" key="2">
    <citation type="journal article" date="2004" name="Nature">
        <title>Finishing the euchromatic sequence of the human genome.</title>
        <authorList>
            <consortium name="International Human Genome Sequencing Consortium"/>
        </authorList>
    </citation>
    <scope>NUCLEOTIDE SEQUENCE [LARGE SCALE GENOMIC DNA]</scope>
</reference>
<dbReference type="OpenTargets" id="ENSG00000178761"/>
<name>A0A0G2JLB0_HUMAN</name>
<dbReference type="Ensembl" id="ENST00000566132.5">
    <property type="protein sequence ID" value="ENSP00000457778.1"/>
    <property type="gene ID" value="ENSG00000178761.16"/>
</dbReference>
<evidence type="ECO:0000313" key="2">
    <source>
        <dbReference type="Proteomes" id="UP000005640"/>
    </source>
</evidence>
<keyword evidence="2" id="KW-1185">Reference proteome</keyword>
<reference evidence="1" key="4">
    <citation type="submission" date="2025-08" db="UniProtKB">
        <authorList>
            <consortium name="Ensembl"/>
        </authorList>
    </citation>
    <scope>IDENTIFICATION</scope>
</reference>
<dbReference type="ChiTaRS" id="FAM219B">
    <property type="organism name" value="human"/>
</dbReference>
<dbReference type="GeneTree" id="ENSGT00390000000860"/>
<feature type="non-terminal residue" evidence="1">
    <location>
        <position position="1"/>
    </location>
</feature>
<gene>
    <name evidence="1" type="primary">FAM219B</name>
</gene>
<evidence type="ECO:0000313" key="1">
    <source>
        <dbReference type="Ensembl" id="ENSP00000457778.1"/>
    </source>
</evidence>
<reference evidence="1 2" key="3">
    <citation type="journal article" date="2006" name="Nature">
        <title>Analysis of the DNA sequence and duplication history of human chromosome 15.</title>
        <authorList>
            <person name="Zody M.C."/>
            <person name="Garber M."/>
            <person name="Sharpe T."/>
            <person name="Young S.K."/>
            <person name="Rowen L."/>
            <person name="O'Neill K."/>
            <person name="Whittaker C.A."/>
            <person name="Kamal M."/>
            <person name="Chang J.L."/>
            <person name="Cuomo C.A."/>
            <person name="Dewar K."/>
            <person name="FitzGerald M.G."/>
            <person name="Kodira C.D."/>
            <person name="Madan A."/>
            <person name="Qin S."/>
            <person name="Yang X."/>
            <person name="Abbasi N."/>
            <person name="Abouelleil A."/>
            <person name="Arachchi H.M."/>
            <person name="Baradarani L."/>
            <person name="Birditt B."/>
            <person name="Bloom S."/>
            <person name="Bloom T."/>
            <person name="Borowsky M.L."/>
            <person name="Burke J."/>
            <person name="Butler J."/>
            <person name="Cook A."/>
            <person name="DeArellano K."/>
            <person name="DeCaprio D."/>
            <person name="Dorris L.III."/>
            <person name="Dors M."/>
            <person name="Eichler E.E."/>
            <person name="Engels R."/>
            <person name="Fahey J."/>
            <person name="Fleetwood P."/>
            <person name="Friedman C."/>
            <person name="Gearin G."/>
            <person name="Hall J.L."/>
            <person name="Hensley G."/>
            <person name="Johnson E."/>
            <person name="Jones C."/>
            <person name="Kamat A."/>
            <person name="Kaur A."/>
            <person name="Locke D.P."/>
            <person name="Madan A."/>
            <person name="Munson G."/>
            <person name="Jaffe D.B."/>
            <person name="Lui A."/>
            <person name="Macdonald P."/>
            <person name="Mauceli E."/>
            <person name="Naylor J.W."/>
            <person name="Nesbitt R."/>
            <person name="Nicol R."/>
            <person name="O'Leary S.B."/>
            <person name="Ratcliffe A."/>
            <person name="Rounsley S."/>
            <person name="She X."/>
            <person name="Sneddon K.M."/>
            <person name="Stewart S."/>
            <person name="Sougnez C."/>
            <person name="Stone S.M."/>
            <person name="Topham K."/>
            <person name="Vincent D."/>
            <person name="Wang S."/>
            <person name="Zimmer A.R."/>
            <person name="Birren B.W."/>
            <person name="Hood L."/>
            <person name="Lander E.S."/>
            <person name="Nusbaum C."/>
        </authorList>
    </citation>
    <scope>NUCLEOTIDE SEQUENCE [LARGE SCALE GENOMIC DNA]</scope>
</reference>